<dbReference type="HOGENOM" id="CLU_1632201_0_0_11"/>
<keyword evidence="1" id="KW-1133">Transmembrane helix</keyword>
<dbReference type="PANTHER" id="PTHR37814">
    <property type="entry name" value="CONSERVED MEMBRANE PROTEIN"/>
    <property type="match status" value="1"/>
</dbReference>
<keyword evidence="3" id="KW-1185">Reference proteome</keyword>
<sequence length="162" mass="16487">MSAPATTTATSARGTGAGLRRPSAVGAFGIGATFIGTTIGAGYASGQEILQYFVSFGPVRGPIALAIATAVSCLFGSVERFHKAGPTTKLPNWLVAVLTGALAVLLSAIGFSSLIGTVYPILGYAGLVIIVLLVATFIVRHRRGELSGPHSEDRAVRASSDA</sequence>
<gene>
    <name evidence="2" type="ORF">D641_0100820</name>
</gene>
<feature type="transmembrane region" description="Helical" evidence="1">
    <location>
        <begin position="63"/>
        <end position="81"/>
    </location>
</feature>
<evidence type="ECO:0000313" key="3">
    <source>
        <dbReference type="Proteomes" id="UP000019754"/>
    </source>
</evidence>
<accession>A0A022L218</accession>
<reference evidence="2 3" key="1">
    <citation type="journal article" date="2013" name="Genome Announc.">
        <title>Draft genome sequence of an Actinobacterium, Brachybacterium muris strain UCD-AY4.</title>
        <authorList>
            <person name="Lo J.R."/>
            <person name="Lang J.M."/>
            <person name="Darling A.E."/>
            <person name="Eisen J.A."/>
            <person name="Coil D.A."/>
        </authorList>
    </citation>
    <scope>NUCLEOTIDE SEQUENCE [LARGE SCALE GENOMIC DNA]</scope>
    <source>
        <strain evidence="2 3">UCD-AY4</strain>
    </source>
</reference>
<dbReference type="RefSeq" id="WP_017824473.1">
    <property type="nucleotide sequence ID" value="NZ_KB403091.1"/>
</dbReference>
<comment type="caution">
    <text evidence="2">The sequence shown here is derived from an EMBL/GenBank/DDBJ whole genome shotgun (WGS) entry which is preliminary data.</text>
</comment>
<protein>
    <submittedName>
        <fullName evidence="2">Uncharacterized protein</fullName>
    </submittedName>
</protein>
<dbReference type="STRING" id="1249481.D641_0100820"/>
<dbReference type="AlphaFoldDB" id="A0A022L218"/>
<dbReference type="OrthoDB" id="4424890at2"/>
<dbReference type="PANTHER" id="PTHR37814:SF1">
    <property type="entry name" value="MEMBRANE PROTEIN"/>
    <property type="match status" value="1"/>
</dbReference>
<feature type="transmembrane region" description="Helical" evidence="1">
    <location>
        <begin position="121"/>
        <end position="139"/>
    </location>
</feature>
<proteinExistence type="predicted"/>
<evidence type="ECO:0000313" key="2">
    <source>
        <dbReference type="EMBL" id="EYT51266.1"/>
    </source>
</evidence>
<keyword evidence="1" id="KW-0472">Membrane</keyword>
<organism evidence="2 3">
    <name type="scientific">Brachybacterium muris UCD-AY4</name>
    <dbReference type="NCBI Taxonomy" id="1249481"/>
    <lineage>
        <taxon>Bacteria</taxon>
        <taxon>Bacillati</taxon>
        <taxon>Actinomycetota</taxon>
        <taxon>Actinomycetes</taxon>
        <taxon>Micrococcales</taxon>
        <taxon>Dermabacteraceae</taxon>
        <taxon>Brachybacterium</taxon>
    </lineage>
</organism>
<keyword evidence="1" id="KW-0812">Transmembrane</keyword>
<dbReference type="Proteomes" id="UP000019754">
    <property type="component" value="Unassembled WGS sequence"/>
</dbReference>
<evidence type="ECO:0000256" key="1">
    <source>
        <dbReference type="SAM" id="Phobius"/>
    </source>
</evidence>
<dbReference type="InterPro" id="IPR038728">
    <property type="entry name" value="YkvI-like"/>
</dbReference>
<dbReference type="EMBL" id="AORC01000002">
    <property type="protein sequence ID" value="EYT51266.1"/>
    <property type="molecule type" value="Genomic_DNA"/>
</dbReference>
<feature type="transmembrane region" description="Helical" evidence="1">
    <location>
        <begin position="23"/>
        <end position="43"/>
    </location>
</feature>
<name>A0A022L218_9MICO</name>
<feature type="transmembrane region" description="Helical" evidence="1">
    <location>
        <begin position="93"/>
        <end position="115"/>
    </location>
</feature>